<comment type="caution">
    <text evidence="2">The sequence shown here is derived from an EMBL/GenBank/DDBJ whole genome shotgun (WGS) entry which is preliminary data.</text>
</comment>
<evidence type="ECO:0000313" key="3">
    <source>
        <dbReference type="Proteomes" id="UP000009888"/>
    </source>
</evidence>
<dbReference type="InterPro" id="IPR013830">
    <property type="entry name" value="SGNH_hydro"/>
</dbReference>
<dbReference type="AlphaFoldDB" id="K9ED96"/>
<protein>
    <recommendedName>
        <fullName evidence="1">SGNH hydrolase-type esterase domain-containing protein</fullName>
    </recommendedName>
</protein>
<dbReference type="Pfam" id="PF13472">
    <property type="entry name" value="Lipase_GDSL_2"/>
    <property type="match status" value="1"/>
</dbReference>
<dbReference type="EMBL" id="AGWL01000008">
    <property type="protein sequence ID" value="EKU94678.1"/>
    <property type="molecule type" value="Genomic_DNA"/>
</dbReference>
<dbReference type="Proteomes" id="UP000009888">
    <property type="component" value="Unassembled WGS sequence"/>
</dbReference>
<dbReference type="STRING" id="202789.GCA_001457435_00479"/>
<dbReference type="SUPFAM" id="SSF52266">
    <property type="entry name" value="SGNH hydrolase"/>
    <property type="match status" value="1"/>
</dbReference>
<gene>
    <name evidence="2" type="ORF">HMPREF9233_01625</name>
</gene>
<keyword evidence="3" id="KW-1185">Reference proteome</keyword>
<name>K9ED96_9ACTO</name>
<dbReference type="Gene3D" id="3.40.50.1110">
    <property type="entry name" value="SGNH hydrolase"/>
    <property type="match status" value="1"/>
</dbReference>
<evidence type="ECO:0000259" key="1">
    <source>
        <dbReference type="Pfam" id="PF13472"/>
    </source>
</evidence>
<dbReference type="InterPro" id="IPR036514">
    <property type="entry name" value="SGNH_hydro_sf"/>
</dbReference>
<dbReference type="RefSeq" id="WP_007001830.1">
    <property type="nucleotide sequence ID" value="NZ_JH992956.1"/>
</dbReference>
<feature type="domain" description="SGNH hydrolase-type esterase" evidence="1">
    <location>
        <begin position="62"/>
        <end position="238"/>
    </location>
</feature>
<evidence type="ECO:0000313" key="2">
    <source>
        <dbReference type="EMBL" id="EKU94678.1"/>
    </source>
</evidence>
<accession>K9ED96</accession>
<proteinExistence type="predicted"/>
<dbReference type="PATRIC" id="fig|883066.3.peg.1687"/>
<reference evidence="2 3" key="1">
    <citation type="submission" date="2012-09" db="EMBL/GenBank/DDBJ databases">
        <title>The Genome Sequence of Actinobaculum massiliae ACS-171-V-COL2.</title>
        <authorList>
            <consortium name="The Broad Institute Genome Sequencing Platform"/>
            <person name="Earl A."/>
            <person name="Ward D."/>
            <person name="Feldgarden M."/>
            <person name="Gevers D."/>
            <person name="Saerens B."/>
            <person name="Vaneechoutte M."/>
            <person name="Walker B."/>
            <person name="Young S.K."/>
            <person name="Zeng Q."/>
            <person name="Gargeya S."/>
            <person name="Fitzgerald M."/>
            <person name="Haas B."/>
            <person name="Abouelleil A."/>
            <person name="Alvarado L."/>
            <person name="Arachchi H.M."/>
            <person name="Berlin A."/>
            <person name="Chapman S.B."/>
            <person name="Goldberg J."/>
            <person name="Griggs A."/>
            <person name="Gujja S."/>
            <person name="Hansen M."/>
            <person name="Howarth C."/>
            <person name="Imamovic A."/>
            <person name="Larimer J."/>
            <person name="McCowen C."/>
            <person name="Montmayeur A."/>
            <person name="Murphy C."/>
            <person name="Neiman D."/>
            <person name="Pearson M."/>
            <person name="Priest M."/>
            <person name="Roberts A."/>
            <person name="Saif S."/>
            <person name="Shea T."/>
            <person name="Sisk P."/>
            <person name="Sykes S."/>
            <person name="Wortman J."/>
            <person name="Nusbaum C."/>
            <person name="Birren B."/>
        </authorList>
    </citation>
    <scope>NUCLEOTIDE SEQUENCE [LARGE SCALE GENOMIC DNA]</scope>
    <source>
        <strain evidence="3">ACS-171-V-Col2</strain>
    </source>
</reference>
<organism evidence="2 3">
    <name type="scientific">Actinobaculum massiliense ACS-171-V-Col2</name>
    <dbReference type="NCBI Taxonomy" id="883066"/>
    <lineage>
        <taxon>Bacteria</taxon>
        <taxon>Bacillati</taxon>
        <taxon>Actinomycetota</taxon>
        <taxon>Actinomycetes</taxon>
        <taxon>Actinomycetales</taxon>
        <taxon>Actinomycetaceae</taxon>
        <taxon>Actinobaculum</taxon>
    </lineage>
</organism>
<sequence>MRRKLSRAAILVGVAGINHVVKQTARQNTPFRRAWEHHLLTQLERLEQKATSGAELPFIYVALGDSAAQGLGAARIEEGYVPLVASGVAQASGREVALLNLSLSGATAASVLATQLPQLAGMRIAGRPLKPDLVTLDIGGNDVGVANLELSRFRDVFTEITSWLTTPTVVLDLPTYRPLRKDVVERAALISATIRGIAGSAGLRVAEIEAVSRSLSVPKYMFNYHAPDFFHPNSPWYRVWAEVVLSQVCKEFNWPDVAVDDLPDFPIERL</sequence>
<dbReference type="HOGENOM" id="CLU_071518_0_0_11"/>
<dbReference type="eggNOG" id="COG2755">
    <property type="taxonomic scope" value="Bacteria"/>
</dbReference>